<keyword evidence="1" id="KW-0812">Transmembrane</keyword>
<evidence type="ECO:0000256" key="1">
    <source>
        <dbReference type="SAM" id="Phobius"/>
    </source>
</evidence>
<feature type="transmembrane region" description="Helical" evidence="1">
    <location>
        <begin position="179"/>
        <end position="201"/>
    </location>
</feature>
<proteinExistence type="predicted"/>
<feature type="transmembrane region" description="Helical" evidence="1">
    <location>
        <begin position="276"/>
        <end position="295"/>
    </location>
</feature>
<keyword evidence="3" id="KW-1185">Reference proteome</keyword>
<feature type="transmembrane region" description="Helical" evidence="1">
    <location>
        <begin position="213"/>
        <end position="234"/>
    </location>
</feature>
<dbReference type="AlphaFoldDB" id="A0A226E842"/>
<feature type="transmembrane region" description="Helical" evidence="1">
    <location>
        <begin position="148"/>
        <end position="167"/>
    </location>
</feature>
<keyword evidence="1" id="KW-0472">Membrane</keyword>
<dbReference type="EMBL" id="LNIX01000005">
    <property type="protein sequence ID" value="OXA53712.1"/>
    <property type="molecule type" value="Genomic_DNA"/>
</dbReference>
<comment type="caution">
    <text evidence="2">The sequence shown here is derived from an EMBL/GenBank/DDBJ whole genome shotgun (WGS) entry which is preliminary data.</text>
</comment>
<sequence>MWLAFKTFVDQFRHRNPLPFVISDRLEQVCCTPLAKKQNTFVHLSFALLVVHTIYCFLRLMWLWKTGLGSNKDQNFEIIRVYLLIFFTFLPLSFFAMGFVIAKRFRTISAILNLLKGLKEIGHEIRASSSPTMGSPPNYKILTQAMKFFISLSKYPLPVIVLTMVLFRVDPLDLPISSVISMVSLPSILSNLVSFLLRASLITIFINELLKSINAFFILGLMIVCSTSEVLQALTSLNYKKSMRLIWYERNLQAREIQLYQQLSIWMGFTNQNLCYFSVPPLLFFGVSFIILGLYGTVRMRDRMPFLLYLLLPISSLMGSSFVVFMIPEAAKVYERSNLYLCKTCRELGRGTWEKKVIRSLRPMAVQIGPFGSIRNNLMRIVVSVADKVGQYECAPGAPDRYWDPHRPKDEDKPGQNIHKDVSCHSYCGNCADNDSHGDEHDQKGGPSHAHMELLLPLLLLQILLLIHTSTSDRSNVSINCTPRHGDCSFYLTCVEHHVPCGRSGYVRQYGYKYCQRFRFHAPLFSRRGRKWLWQVMTCLQAELAAALNLDTNDIVPSSFNDTQPTCASIKETAFESHTKCYTEVTPSVCFLNGMDMLLISKIIRQDLLGYDTMKGTIEVLEVCEHQWTKFLRL</sequence>
<dbReference type="Proteomes" id="UP000198287">
    <property type="component" value="Unassembled WGS sequence"/>
</dbReference>
<evidence type="ECO:0000313" key="3">
    <source>
        <dbReference type="Proteomes" id="UP000198287"/>
    </source>
</evidence>
<gene>
    <name evidence="2" type="ORF">Fcan01_10233</name>
</gene>
<reference evidence="2 3" key="1">
    <citation type="submission" date="2015-12" db="EMBL/GenBank/DDBJ databases">
        <title>The genome of Folsomia candida.</title>
        <authorList>
            <person name="Faddeeva A."/>
            <person name="Derks M.F."/>
            <person name="Anvar Y."/>
            <person name="Smit S."/>
            <person name="Van Straalen N."/>
            <person name="Roelofs D."/>
        </authorList>
    </citation>
    <scope>NUCLEOTIDE SEQUENCE [LARGE SCALE GENOMIC DNA]</scope>
    <source>
        <strain evidence="2 3">VU population</strain>
        <tissue evidence="2">Whole body</tissue>
    </source>
</reference>
<organism evidence="2 3">
    <name type="scientific">Folsomia candida</name>
    <name type="common">Springtail</name>
    <dbReference type="NCBI Taxonomy" id="158441"/>
    <lineage>
        <taxon>Eukaryota</taxon>
        <taxon>Metazoa</taxon>
        <taxon>Ecdysozoa</taxon>
        <taxon>Arthropoda</taxon>
        <taxon>Hexapoda</taxon>
        <taxon>Collembola</taxon>
        <taxon>Entomobryomorpha</taxon>
        <taxon>Isotomoidea</taxon>
        <taxon>Isotomidae</taxon>
        <taxon>Proisotominae</taxon>
        <taxon>Folsomia</taxon>
    </lineage>
</organism>
<name>A0A226E842_FOLCA</name>
<feature type="transmembrane region" description="Helical" evidence="1">
    <location>
        <begin position="307"/>
        <end position="327"/>
    </location>
</feature>
<evidence type="ECO:0000313" key="2">
    <source>
        <dbReference type="EMBL" id="OXA53712.1"/>
    </source>
</evidence>
<dbReference type="OrthoDB" id="9970481at2759"/>
<keyword evidence="1" id="KW-1133">Transmembrane helix</keyword>
<feature type="transmembrane region" description="Helical" evidence="1">
    <location>
        <begin position="82"/>
        <end position="102"/>
    </location>
</feature>
<accession>A0A226E842</accession>
<protein>
    <submittedName>
        <fullName evidence="2">Uncharacterized protein</fullName>
    </submittedName>
</protein>
<feature type="transmembrane region" description="Helical" evidence="1">
    <location>
        <begin position="41"/>
        <end position="62"/>
    </location>
</feature>